<dbReference type="AlphaFoldDB" id="A0A1T5FGD6"/>
<dbReference type="EMBL" id="FUYP01000035">
    <property type="protein sequence ID" value="SKB95223.1"/>
    <property type="molecule type" value="Genomic_DNA"/>
</dbReference>
<evidence type="ECO:0000313" key="2">
    <source>
        <dbReference type="EMBL" id="SKB95223.1"/>
    </source>
</evidence>
<dbReference type="Gene3D" id="3.30.70.100">
    <property type="match status" value="1"/>
</dbReference>
<gene>
    <name evidence="2" type="ORF">SAMN06295937_10356</name>
</gene>
<dbReference type="SUPFAM" id="SSF54909">
    <property type="entry name" value="Dimeric alpha+beta barrel"/>
    <property type="match status" value="1"/>
</dbReference>
<name>A0A1T5FGD6_9SPHN</name>
<evidence type="ECO:0000259" key="1">
    <source>
        <dbReference type="Pfam" id="PF03992"/>
    </source>
</evidence>
<dbReference type="InterPro" id="IPR011008">
    <property type="entry name" value="Dimeric_a/b-barrel"/>
</dbReference>
<dbReference type="RefSeq" id="WP_176141669.1">
    <property type="nucleotide sequence ID" value="NZ_FUYP01000035.1"/>
</dbReference>
<sequence length="107" mass="11477">MTDISPKAGIIVEGSARVSEADRDAYLALVREVVAQSVTRAGCLKFSVAEDIIERNLFHLTELWTDMASLDASRYGAENMAMLQRFAGLDISGRAVLVYGVASAVPG</sequence>
<keyword evidence="2" id="KW-0560">Oxidoreductase</keyword>
<dbReference type="Proteomes" id="UP000190044">
    <property type="component" value="Unassembled WGS sequence"/>
</dbReference>
<dbReference type="GO" id="GO:0004497">
    <property type="term" value="F:monooxygenase activity"/>
    <property type="evidence" value="ECO:0007669"/>
    <property type="project" value="UniProtKB-KW"/>
</dbReference>
<proteinExistence type="predicted"/>
<keyword evidence="2" id="KW-0503">Monooxygenase</keyword>
<organism evidence="2 3">
    <name type="scientific">Sphingopyxis flava</name>
    <dbReference type="NCBI Taxonomy" id="1507287"/>
    <lineage>
        <taxon>Bacteria</taxon>
        <taxon>Pseudomonadati</taxon>
        <taxon>Pseudomonadota</taxon>
        <taxon>Alphaproteobacteria</taxon>
        <taxon>Sphingomonadales</taxon>
        <taxon>Sphingomonadaceae</taxon>
        <taxon>Sphingopyxis</taxon>
    </lineage>
</organism>
<accession>A0A1T5FGD6</accession>
<feature type="domain" description="ABM" evidence="1">
    <location>
        <begin position="10"/>
        <end position="74"/>
    </location>
</feature>
<dbReference type="Pfam" id="PF03992">
    <property type="entry name" value="ABM"/>
    <property type="match status" value="1"/>
</dbReference>
<protein>
    <submittedName>
        <fullName evidence="2">Antibiotic biosynthesis monooxygenase</fullName>
    </submittedName>
</protein>
<dbReference type="InterPro" id="IPR007138">
    <property type="entry name" value="ABM_dom"/>
</dbReference>
<evidence type="ECO:0000313" key="3">
    <source>
        <dbReference type="Proteomes" id="UP000190044"/>
    </source>
</evidence>
<reference evidence="3" key="1">
    <citation type="submission" date="2017-02" db="EMBL/GenBank/DDBJ databases">
        <authorList>
            <person name="Varghese N."/>
            <person name="Submissions S."/>
        </authorList>
    </citation>
    <scope>NUCLEOTIDE SEQUENCE [LARGE SCALE GENOMIC DNA]</scope>
    <source>
        <strain evidence="3">R11H</strain>
    </source>
</reference>
<keyword evidence="3" id="KW-1185">Reference proteome</keyword>